<dbReference type="CDD" id="cd00060">
    <property type="entry name" value="FHA"/>
    <property type="match status" value="1"/>
</dbReference>
<accession>A0A238IY60</accession>
<feature type="compositionally biased region" description="Basic and acidic residues" evidence="1">
    <location>
        <begin position="10"/>
        <end position="42"/>
    </location>
</feature>
<dbReference type="PROSITE" id="PS50006">
    <property type="entry name" value="FHA_DOMAIN"/>
    <property type="match status" value="1"/>
</dbReference>
<dbReference type="OrthoDB" id="370565at2"/>
<dbReference type="EMBL" id="FXXQ01000003">
    <property type="protein sequence ID" value="SMX23326.1"/>
    <property type="molecule type" value="Genomic_DNA"/>
</dbReference>
<feature type="compositionally biased region" description="Basic and acidic residues" evidence="1">
    <location>
        <begin position="129"/>
        <end position="151"/>
    </location>
</feature>
<gene>
    <name evidence="3" type="ORF">BOA8489_01431</name>
</gene>
<feature type="compositionally biased region" description="Acidic residues" evidence="1">
    <location>
        <begin position="266"/>
        <end position="282"/>
    </location>
</feature>
<feature type="compositionally biased region" description="Acidic residues" evidence="1">
    <location>
        <begin position="86"/>
        <end position="104"/>
    </location>
</feature>
<feature type="compositionally biased region" description="Acidic residues" evidence="1">
    <location>
        <begin position="419"/>
        <end position="429"/>
    </location>
</feature>
<organism evidence="3 4">
    <name type="scientific">Boseongicola aestuarii</name>
    <dbReference type="NCBI Taxonomy" id="1470561"/>
    <lineage>
        <taxon>Bacteria</taxon>
        <taxon>Pseudomonadati</taxon>
        <taxon>Pseudomonadota</taxon>
        <taxon>Alphaproteobacteria</taxon>
        <taxon>Rhodobacterales</taxon>
        <taxon>Paracoccaceae</taxon>
        <taxon>Boseongicola</taxon>
    </lineage>
</organism>
<dbReference type="RefSeq" id="WP_093973296.1">
    <property type="nucleotide sequence ID" value="NZ_FXXQ01000003.1"/>
</dbReference>
<evidence type="ECO:0000259" key="2">
    <source>
        <dbReference type="PROSITE" id="PS50006"/>
    </source>
</evidence>
<proteinExistence type="predicted"/>
<dbReference type="SUPFAM" id="SSF49879">
    <property type="entry name" value="SMAD/FHA domain"/>
    <property type="match status" value="1"/>
</dbReference>
<sequence>MKLFKNIMSRKPDPEEAVGKIDLEMDVEPLRRRSEPLADDTGRVNSSRRTSDFDDPLFADRSKPTYEREEEPEEVDGAGWGAAAWDDQDDWDDDDDDWGDDDGFDANGEDKTHLVSEIRGAVSSVSHVSPDDEHEDKGDARHTEFPASRWSDDADFGRKAIARSQLGSQVDGAEDRLLRETNSKFVDSEGSRRRSAMAHLKAAAQATKADRVLKHVAERDPTADPDEQSPYRDDLAKVVRPRTSSRPISRPVSRPRSEPASWDQGTSDDDAALFAASEDEMLESNAMDTVSDEEHDDLMAHAPDDLSADDFADDADFDREPSAFAGSAFADDTDDEDDDETSGWGSRFASDDDEGIDRSAFSDEPEPDVFAKQGAAIKSDGFGDDSDEADDGFDMDEDLDSDGPVASSVVSEVVASANAEEDDEDSADDEFVRRQIVEMSGVSEAAAEVEPVSKADGYVNVGAAVSGRAGRSVGRVKTRLLGFQAQEDAPEDVFESAKTAGESNKSEFPVGWIIVINGPGRGSCFTMFSGVSQIGRGEDQAVRLDFGDTSISRNNHAAVAFDDEQGRFFLGHGGKSNLVRLNGKPVLSTEELANGDLVRIGETTLKFVALCGEDFTWASSEGEGTAAE</sequence>
<feature type="compositionally biased region" description="Acidic residues" evidence="1">
    <location>
        <begin position="382"/>
        <end position="401"/>
    </location>
</feature>
<feature type="compositionally biased region" description="Acidic residues" evidence="1">
    <location>
        <begin position="331"/>
        <end position="341"/>
    </location>
</feature>
<dbReference type="Gene3D" id="2.60.200.20">
    <property type="match status" value="1"/>
</dbReference>
<dbReference type="AlphaFoldDB" id="A0A238IY60"/>
<evidence type="ECO:0000256" key="1">
    <source>
        <dbReference type="SAM" id="MobiDB-lite"/>
    </source>
</evidence>
<feature type="compositionally biased region" description="Low complexity" evidence="1">
    <location>
        <begin position="197"/>
        <end position="207"/>
    </location>
</feature>
<protein>
    <recommendedName>
        <fullName evidence="2">FHA domain-containing protein</fullName>
    </recommendedName>
</protein>
<dbReference type="InterPro" id="IPR000253">
    <property type="entry name" value="FHA_dom"/>
</dbReference>
<reference evidence="3 4" key="1">
    <citation type="submission" date="2017-05" db="EMBL/GenBank/DDBJ databases">
        <authorList>
            <person name="Song R."/>
            <person name="Chenine A.L."/>
            <person name="Ruprecht R.M."/>
        </authorList>
    </citation>
    <scope>NUCLEOTIDE SEQUENCE [LARGE SCALE GENOMIC DNA]</scope>
    <source>
        <strain evidence="3 4">CECT 8489</strain>
    </source>
</reference>
<feature type="compositionally biased region" description="Basic and acidic residues" evidence="1">
    <location>
        <begin position="182"/>
        <end position="192"/>
    </location>
</feature>
<feature type="domain" description="FHA" evidence="2">
    <location>
        <begin position="532"/>
        <end position="586"/>
    </location>
</feature>
<feature type="region of interest" description="Disordered" evidence="1">
    <location>
        <begin position="182"/>
        <end position="429"/>
    </location>
</feature>
<dbReference type="Pfam" id="PF00498">
    <property type="entry name" value="FHA"/>
    <property type="match status" value="1"/>
</dbReference>
<evidence type="ECO:0000313" key="4">
    <source>
        <dbReference type="Proteomes" id="UP000201838"/>
    </source>
</evidence>
<feature type="region of interest" description="Disordered" evidence="1">
    <location>
        <begin position="1"/>
        <end position="151"/>
    </location>
</feature>
<feature type="compositionally biased region" description="Low complexity" evidence="1">
    <location>
        <begin position="241"/>
        <end position="261"/>
    </location>
</feature>
<feature type="compositionally biased region" description="Basic and acidic residues" evidence="1">
    <location>
        <begin position="208"/>
        <end position="222"/>
    </location>
</feature>
<feature type="compositionally biased region" description="Low complexity" evidence="1">
    <location>
        <begin position="402"/>
        <end position="418"/>
    </location>
</feature>
<keyword evidence="4" id="KW-1185">Reference proteome</keyword>
<dbReference type="Proteomes" id="UP000201838">
    <property type="component" value="Unassembled WGS sequence"/>
</dbReference>
<feature type="compositionally biased region" description="Acidic residues" evidence="1">
    <location>
        <begin position="306"/>
        <end position="317"/>
    </location>
</feature>
<feature type="compositionally biased region" description="Basic and acidic residues" evidence="1">
    <location>
        <begin position="58"/>
        <end position="67"/>
    </location>
</feature>
<evidence type="ECO:0000313" key="3">
    <source>
        <dbReference type="EMBL" id="SMX23326.1"/>
    </source>
</evidence>
<dbReference type="InterPro" id="IPR008984">
    <property type="entry name" value="SMAD_FHA_dom_sf"/>
</dbReference>
<name>A0A238IY60_9RHOB</name>